<evidence type="ECO:0000259" key="2">
    <source>
        <dbReference type="PROSITE" id="PS50263"/>
    </source>
</evidence>
<organism evidence="3 4">
    <name type="scientific">Erwinia aphidicola</name>
    <dbReference type="NCBI Taxonomy" id="68334"/>
    <lineage>
        <taxon>Bacteria</taxon>
        <taxon>Pseudomonadati</taxon>
        <taxon>Pseudomonadota</taxon>
        <taxon>Gammaproteobacteria</taxon>
        <taxon>Enterobacterales</taxon>
        <taxon>Erwiniaceae</taxon>
        <taxon>Erwinia</taxon>
    </lineage>
</organism>
<dbReference type="NCBIfam" id="NF033621">
    <property type="entry name" value="de_GSH_amidase"/>
    <property type="match status" value="1"/>
</dbReference>
<gene>
    <name evidence="3" type="ORF">V8N49_01640</name>
</gene>
<name>A0ABU8DBG4_ERWAP</name>
<dbReference type="PANTHER" id="PTHR23088:SF27">
    <property type="entry name" value="DEAMINATED GLUTATHIONE AMIDASE"/>
    <property type="match status" value="1"/>
</dbReference>
<evidence type="ECO:0000256" key="1">
    <source>
        <dbReference type="ARBA" id="ARBA00010613"/>
    </source>
</evidence>
<dbReference type="SUPFAM" id="SSF56317">
    <property type="entry name" value="Carbon-nitrogen hydrolase"/>
    <property type="match status" value="1"/>
</dbReference>
<dbReference type="CDD" id="cd07581">
    <property type="entry name" value="nitrilase_3"/>
    <property type="match status" value="1"/>
</dbReference>
<dbReference type="EMBL" id="JBANEI010000001">
    <property type="protein sequence ID" value="MEI2680377.1"/>
    <property type="molecule type" value="Genomic_DNA"/>
</dbReference>
<feature type="domain" description="CN hydrolase" evidence="2">
    <location>
        <begin position="1"/>
        <end position="238"/>
    </location>
</feature>
<dbReference type="PROSITE" id="PS01227">
    <property type="entry name" value="UPF0012"/>
    <property type="match status" value="1"/>
</dbReference>
<protein>
    <submittedName>
        <fullName evidence="3">Deaminated glutathione amidase</fullName>
    </submittedName>
</protein>
<dbReference type="InterPro" id="IPR047999">
    <property type="entry name" value="De_GSH_amidase"/>
</dbReference>
<proteinExistence type="inferred from homology"/>
<dbReference type="RefSeq" id="WP_062818353.1">
    <property type="nucleotide sequence ID" value="NZ_CP188307.1"/>
</dbReference>
<dbReference type="Proteomes" id="UP001306592">
    <property type="component" value="Unassembled WGS sequence"/>
</dbReference>
<dbReference type="Gene3D" id="3.60.110.10">
    <property type="entry name" value="Carbon-nitrogen hydrolase"/>
    <property type="match status" value="1"/>
</dbReference>
<dbReference type="InterPro" id="IPR036526">
    <property type="entry name" value="C-N_Hydrolase_sf"/>
</dbReference>
<dbReference type="PANTHER" id="PTHR23088">
    <property type="entry name" value="NITRILASE-RELATED"/>
    <property type="match status" value="1"/>
</dbReference>
<dbReference type="PROSITE" id="PS50263">
    <property type="entry name" value="CN_HYDROLASE"/>
    <property type="match status" value="1"/>
</dbReference>
<evidence type="ECO:0000313" key="3">
    <source>
        <dbReference type="EMBL" id="MEI2680377.1"/>
    </source>
</evidence>
<dbReference type="InterPro" id="IPR003010">
    <property type="entry name" value="C-N_Hydrolase"/>
</dbReference>
<sequence length="267" mass="29110">MKVALGQFAVSREWQENADICIGLMAQAQQQGARLLVLPEGVLARDITDPDLVLKAAQPLDGPFLTQMLAASRENTLTTMMTVHVPTPDGRALNVLVAMRNGEIIARYDKLHLYDAFAMQESRNVTAGNEVPPLVEVDGMKVGLMTCYDIRFPELARRLVLDGADLLVLPAAWVKGPLKEMHWEVLVTARALENTCYVVAVGECGPRNIGNSLVVDPLGVAIARAAEGPALVFADLDPQRIQDVRRALPVLANRRFARPELDAGEAQ</sequence>
<evidence type="ECO:0000313" key="4">
    <source>
        <dbReference type="Proteomes" id="UP001306592"/>
    </source>
</evidence>
<reference evidence="3 4" key="1">
    <citation type="submission" date="2024-02" db="EMBL/GenBank/DDBJ databases">
        <title>First report Erwinia aphidicola in onion in Chile.</title>
        <authorList>
            <person name="Valenzuela M."/>
            <person name="Pena M."/>
            <person name="Dutta B."/>
        </authorList>
    </citation>
    <scope>NUCLEOTIDE SEQUENCE [LARGE SCALE GENOMIC DNA]</scope>
    <source>
        <strain evidence="3 4">QCJ3A</strain>
    </source>
</reference>
<accession>A0ABU8DBG4</accession>
<dbReference type="InterPro" id="IPR001110">
    <property type="entry name" value="UPF0012_CS"/>
</dbReference>
<comment type="caution">
    <text evidence="3">The sequence shown here is derived from an EMBL/GenBank/DDBJ whole genome shotgun (WGS) entry which is preliminary data.</text>
</comment>
<comment type="similarity">
    <text evidence="1">Belongs to the carbon-nitrogen hydrolase superfamily. NIT1/NIT2 family.</text>
</comment>
<dbReference type="Pfam" id="PF00795">
    <property type="entry name" value="CN_hydrolase"/>
    <property type="match status" value="1"/>
</dbReference>
<keyword evidence="4" id="KW-1185">Reference proteome</keyword>